<sequence>MKELVARLQQHQLTIATVESLTGGLLCAKISEVPGASKVLKGGFVTYMSEVKEHVLGIDPNLIETYGVVSKECAKAMAIQGAKQIEANIVLSCTGNAGPDVLEGKAVGLVDMAIYYDKDVYVFEEIFPGNRNEVREQVCAYLAHKVLDILGK</sequence>
<dbReference type="NCBIfam" id="TIGR00199">
    <property type="entry name" value="PncC_domain"/>
    <property type="match status" value="1"/>
</dbReference>
<protein>
    <submittedName>
        <fullName evidence="2">Nicotinamide-nucleotide amidase</fullName>
    </submittedName>
</protein>
<gene>
    <name evidence="2" type="ORF">EDD63_1087</name>
</gene>
<organism evidence="2 3">
    <name type="scientific">Breznakia blatticola</name>
    <dbReference type="NCBI Taxonomy" id="1754012"/>
    <lineage>
        <taxon>Bacteria</taxon>
        <taxon>Bacillati</taxon>
        <taxon>Bacillota</taxon>
        <taxon>Erysipelotrichia</taxon>
        <taxon>Erysipelotrichales</taxon>
        <taxon>Erysipelotrichaceae</taxon>
        <taxon>Breznakia</taxon>
    </lineage>
</organism>
<dbReference type="Proteomes" id="UP000294743">
    <property type="component" value="Unassembled WGS sequence"/>
</dbReference>
<accession>A0A4V3G8X4</accession>
<dbReference type="Pfam" id="PF02464">
    <property type="entry name" value="CinA"/>
    <property type="match status" value="1"/>
</dbReference>
<feature type="domain" description="CinA C-terminal" evidence="1">
    <location>
        <begin position="2"/>
        <end position="141"/>
    </location>
</feature>
<dbReference type="InterPro" id="IPR008136">
    <property type="entry name" value="CinA_C"/>
</dbReference>
<reference evidence="2 3" key="1">
    <citation type="submission" date="2019-03" db="EMBL/GenBank/DDBJ databases">
        <title>Genomic Encyclopedia of Type Strains, Phase IV (KMG-IV): sequencing the most valuable type-strain genomes for metagenomic binning, comparative biology and taxonomic classification.</title>
        <authorList>
            <person name="Goeker M."/>
        </authorList>
    </citation>
    <scope>NUCLEOTIDE SEQUENCE [LARGE SCALE GENOMIC DNA]</scope>
    <source>
        <strain evidence="2 3">DSM 28867</strain>
    </source>
</reference>
<dbReference type="AlphaFoldDB" id="A0A4V3G8X4"/>
<keyword evidence="3" id="KW-1185">Reference proteome</keyword>
<evidence type="ECO:0000259" key="1">
    <source>
        <dbReference type="Pfam" id="PF02464"/>
    </source>
</evidence>
<dbReference type="EMBL" id="SODD01000008">
    <property type="protein sequence ID" value="TDW24654.1"/>
    <property type="molecule type" value="Genomic_DNA"/>
</dbReference>
<dbReference type="Gene3D" id="3.90.950.20">
    <property type="entry name" value="CinA-like"/>
    <property type="match status" value="1"/>
</dbReference>
<evidence type="ECO:0000313" key="2">
    <source>
        <dbReference type="EMBL" id="TDW24654.1"/>
    </source>
</evidence>
<dbReference type="OrthoDB" id="9801454at2"/>
<evidence type="ECO:0000313" key="3">
    <source>
        <dbReference type="Proteomes" id="UP000294743"/>
    </source>
</evidence>
<dbReference type="SUPFAM" id="SSF142433">
    <property type="entry name" value="CinA-like"/>
    <property type="match status" value="1"/>
</dbReference>
<dbReference type="InterPro" id="IPR036653">
    <property type="entry name" value="CinA-like_C"/>
</dbReference>
<dbReference type="RefSeq" id="WP_134168578.1">
    <property type="nucleotide sequence ID" value="NZ_SODD01000008.1"/>
</dbReference>
<name>A0A4V3G8X4_9FIRM</name>
<proteinExistence type="predicted"/>
<comment type="caution">
    <text evidence="2">The sequence shown here is derived from an EMBL/GenBank/DDBJ whole genome shotgun (WGS) entry which is preliminary data.</text>
</comment>